<dbReference type="AlphaFoldDB" id="A0A6A4HKW7"/>
<organism evidence="1 2">
    <name type="scientific">Gymnopus androsaceus JB14</name>
    <dbReference type="NCBI Taxonomy" id="1447944"/>
    <lineage>
        <taxon>Eukaryota</taxon>
        <taxon>Fungi</taxon>
        <taxon>Dikarya</taxon>
        <taxon>Basidiomycota</taxon>
        <taxon>Agaricomycotina</taxon>
        <taxon>Agaricomycetes</taxon>
        <taxon>Agaricomycetidae</taxon>
        <taxon>Agaricales</taxon>
        <taxon>Marasmiineae</taxon>
        <taxon>Omphalotaceae</taxon>
        <taxon>Gymnopus</taxon>
    </lineage>
</organism>
<reference evidence="1" key="1">
    <citation type="journal article" date="2019" name="Environ. Microbiol.">
        <title>Fungal ecological strategies reflected in gene transcription - a case study of two litter decomposers.</title>
        <authorList>
            <person name="Barbi F."/>
            <person name="Kohler A."/>
            <person name="Barry K."/>
            <person name="Baskaran P."/>
            <person name="Daum C."/>
            <person name="Fauchery L."/>
            <person name="Ihrmark K."/>
            <person name="Kuo A."/>
            <person name="LaButti K."/>
            <person name="Lipzen A."/>
            <person name="Morin E."/>
            <person name="Grigoriev I.V."/>
            <person name="Henrissat B."/>
            <person name="Lindahl B."/>
            <person name="Martin F."/>
        </authorList>
    </citation>
    <scope>NUCLEOTIDE SEQUENCE</scope>
    <source>
        <strain evidence="1">JB14</strain>
    </source>
</reference>
<dbReference type="EMBL" id="ML769493">
    <property type="protein sequence ID" value="KAE9397704.1"/>
    <property type="molecule type" value="Genomic_DNA"/>
</dbReference>
<proteinExistence type="predicted"/>
<evidence type="ECO:0000313" key="2">
    <source>
        <dbReference type="Proteomes" id="UP000799118"/>
    </source>
</evidence>
<accession>A0A6A4HKW7</accession>
<gene>
    <name evidence="1" type="ORF">BT96DRAFT_62760</name>
</gene>
<evidence type="ECO:0000313" key="1">
    <source>
        <dbReference type="EMBL" id="KAE9397704.1"/>
    </source>
</evidence>
<name>A0A6A4HKW7_9AGAR</name>
<protein>
    <submittedName>
        <fullName evidence="1">Uncharacterized protein</fullName>
    </submittedName>
</protein>
<sequence>MLRSLQNIKPIYNTILEMLPHLVYLGLCVETWQNLPPYSEGVHSGLSKEAWTILLGKEHREAITAVVPFTDRSANTLRIQVHDIGSYRKNSRLLHLPFMDYSYTK</sequence>
<keyword evidence="2" id="KW-1185">Reference proteome</keyword>
<dbReference type="Proteomes" id="UP000799118">
    <property type="component" value="Unassembled WGS sequence"/>
</dbReference>